<sequence>MPSRLVLDENCSHCVWEWKNLIEPNKSQKRHRAWGKLPSVFGNLSNSCYVPFEKQDVREWVTTWILYFLEERFYAGLSKVECPVSFWVPQHLHADVLGLTFCVAFELKEGIQASLSCEVRVLVDPI</sequence>
<protein>
    <submittedName>
        <fullName evidence="1">Uncharacterized protein</fullName>
    </submittedName>
</protein>
<dbReference type="Gramene" id="KCW59189">
    <property type="protein sequence ID" value="KCW59189"/>
    <property type="gene ID" value="EUGRSUZ_H01848"/>
</dbReference>
<dbReference type="EMBL" id="KK198760">
    <property type="protein sequence ID" value="KCW59189.1"/>
    <property type="molecule type" value="Genomic_DNA"/>
</dbReference>
<name>A0A059AZJ9_EUCGR</name>
<accession>A0A059AZJ9</accession>
<gene>
    <name evidence="1" type="ORF">EUGRSUZ_H01848</name>
</gene>
<organism evidence="1">
    <name type="scientific">Eucalyptus grandis</name>
    <name type="common">Flooded gum</name>
    <dbReference type="NCBI Taxonomy" id="71139"/>
    <lineage>
        <taxon>Eukaryota</taxon>
        <taxon>Viridiplantae</taxon>
        <taxon>Streptophyta</taxon>
        <taxon>Embryophyta</taxon>
        <taxon>Tracheophyta</taxon>
        <taxon>Spermatophyta</taxon>
        <taxon>Magnoliopsida</taxon>
        <taxon>eudicotyledons</taxon>
        <taxon>Gunneridae</taxon>
        <taxon>Pentapetalae</taxon>
        <taxon>rosids</taxon>
        <taxon>malvids</taxon>
        <taxon>Myrtales</taxon>
        <taxon>Myrtaceae</taxon>
        <taxon>Myrtoideae</taxon>
        <taxon>Eucalypteae</taxon>
        <taxon>Eucalyptus</taxon>
    </lineage>
</organism>
<dbReference type="InParanoid" id="A0A059AZJ9"/>
<proteinExistence type="predicted"/>
<evidence type="ECO:0000313" key="1">
    <source>
        <dbReference type="EMBL" id="KCW59189.1"/>
    </source>
</evidence>
<reference evidence="1" key="1">
    <citation type="submission" date="2013-07" db="EMBL/GenBank/DDBJ databases">
        <title>The genome of Eucalyptus grandis.</title>
        <authorList>
            <person name="Schmutz J."/>
            <person name="Hayes R."/>
            <person name="Myburg A."/>
            <person name="Tuskan G."/>
            <person name="Grattapaglia D."/>
            <person name="Rokhsar D.S."/>
        </authorList>
    </citation>
    <scope>NUCLEOTIDE SEQUENCE</scope>
    <source>
        <tissue evidence="1">Leaf extractions</tissue>
    </source>
</reference>
<dbReference type="AlphaFoldDB" id="A0A059AZJ9"/>